<organism evidence="2 3">
    <name type="scientific">Aspergillus bertholletiae</name>
    <dbReference type="NCBI Taxonomy" id="1226010"/>
    <lineage>
        <taxon>Eukaryota</taxon>
        <taxon>Fungi</taxon>
        <taxon>Dikarya</taxon>
        <taxon>Ascomycota</taxon>
        <taxon>Pezizomycotina</taxon>
        <taxon>Eurotiomycetes</taxon>
        <taxon>Eurotiomycetidae</taxon>
        <taxon>Eurotiales</taxon>
        <taxon>Aspergillaceae</taxon>
        <taxon>Aspergillus</taxon>
        <taxon>Aspergillus subgen. Circumdati</taxon>
    </lineage>
</organism>
<name>A0A5N7AU67_9EURO</name>
<evidence type="ECO:0008006" key="4">
    <source>
        <dbReference type="Google" id="ProtNLM"/>
    </source>
</evidence>
<gene>
    <name evidence="2" type="ORF">BDV26DRAFT_103321</name>
</gene>
<evidence type="ECO:0000313" key="2">
    <source>
        <dbReference type="EMBL" id="KAE8372330.1"/>
    </source>
</evidence>
<dbReference type="EMBL" id="ML736364">
    <property type="protein sequence ID" value="KAE8372330.1"/>
    <property type="molecule type" value="Genomic_DNA"/>
</dbReference>
<feature type="region of interest" description="Disordered" evidence="1">
    <location>
        <begin position="41"/>
        <end position="71"/>
    </location>
</feature>
<proteinExistence type="predicted"/>
<reference evidence="2 3" key="1">
    <citation type="submission" date="2019-04" db="EMBL/GenBank/DDBJ databases">
        <title>Friends and foes A comparative genomics studyof 23 Aspergillus species from section Flavi.</title>
        <authorList>
            <consortium name="DOE Joint Genome Institute"/>
            <person name="Kjaerbolling I."/>
            <person name="Vesth T."/>
            <person name="Frisvad J.C."/>
            <person name="Nybo J.L."/>
            <person name="Theobald S."/>
            <person name="Kildgaard S."/>
            <person name="Isbrandt T."/>
            <person name="Kuo A."/>
            <person name="Sato A."/>
            <person name="Lyhne E.K."/>
            <person name="Kogle M.E."/>
            <person name="Wiebenga A."/>
            <person name="Kun R.S."/>
            <person name="Lubbers R.J."/>
            <person name="Makela M.R."/>
            <person name="Barry K."/>
            <person name="Chovatia M."/>
            <person name="Clum A."/>
            <person name="Daum C."/>
            <person name="Haridas S."/>
            <person name="He G."/>
            <person name="LaButti K."/>
            <person name="Lipzen A."/>
            <person name="Mondo S."/>
            <person name="Riley R."/>
            <person name="Salamov A."/>
            <person name="Simmons B.A."/>
            <person name="Magnuson J.K."/>
            <person name="Henrissat B."/>
            <person name="Mortensen U.H."/>
            <person name="Larsen T.O."/>
            <person name="Devries R.P."/>
            <person name="Grigoriev I.V."/>
            <person name="Machida M."/>
            <person name="Baker S.E."/>
            <person name="Andersen M.R."/>
        </authorList>
    </citation>
    <scope>NUCLEOTIDE SEQUENCE [LARGE SCALE GENOMIC DNA]</scope>
    <source>
        <strain evidence="2 3">IBT 29228</strain>
    </source>
</reference>
<protein>
    <recommendedName>
        <fullName evidence="4">BTB domain-containing protein</fullName>
    </recommendedName>
</protein>
<accession>A0A5N7AU67</accession>
<evidence type="ECO:0000256" key="1">
    <source>
        <dbReference type="SAM" id="MobiDB-lite"/>
    </source>
</evidence>
<evidence type="ECO:0000313" key="3">
    <source>
        <dbReference type="Proteomes" id="UP000326198"/>
    </source>
</evidence>
<dbReference type="AlphaFoldDB" id="A0A5N7AU67"/>
<sequence>MDVLEYELDPRGDIFLTLDNVSKDLPDKLLDITKVSGWPNELNNPAIPESDQRKPANEGSPGNKIDSIQTPECPPRRLLKIRASSKHLILACRQFERSLQPGFQEGATLRATGSVRFPIRDWEAVPFLILMLIIHQRTRMVPKQISFQRMAEIAQLVDYYECHEAVELFADLWLTDLKIKSGTPNSVRCAEMMLFISWVFNQAPAFKVSSKYLESMSTSMISFDKLPVPRLIQDEINLSRRTLITRIIESMNKLFSDLRDSGVQCSERCDCARLGALVKGMHRIGILSMSIFSTLEGISFTKLAQDCRKITTPASACGKASYNACSIYSTVDPVLKVAEKLNVGLNISQFDNLRCSNS</sequence>
<keyword evidence="3" id="KW-1185">Reference proteome</keyword>
<dbReference type="OrthoDB" id="5275938at2759"/>
<dbReference type="Proteomes" id="UP000326198">
    <property type="component" value="Unassembled WGS sequence"/>
</dbReference>